<keyword evidence="5 7" id="KW-0508">mRNA splicing</keyword>
<feature type="non-terminal residue" evidence="9">
    <location>
        <position position="1"/>
    </location>
</feature>
<keyword evidence="10" id="KW-1185">Reference proteome</keyword>
<proteinExistence type="inferred from homology"/>
<feature type="compositionally biased region" description="Basic and acidic residues" evidence="8">
    <location>
        <begin position="314"/>
        <end position="323"/>
    </location>
</feature>
<evidence type="ECO:0000313" key="9">
    <source>
        <dbReference type="EMBL" id="KHJ90220.1"/>
    </source>
</evidence>
<feature type="compositionally biased region" description="Basic and acidic residues" evidence="8">
    <location>
        <begin position="369"/>
        <end position="414"/>
    </location>
</feature>
<comment type="similarity">
    <text evidence="2 7">Belongs to the PRP38 family.</text>
</comment>
<evidence type="ECO:0000256" key="7">
    <source>
        <dbReference type="RuleBase" id="RU367025"/>
    </source>
</evidence>
<evidence type="ECO:0000256" key="5">
    <source>
        <dbReference type="ARBA" id="ARBA00023187"/>
    </source>
</evidence>
<dbReference type="InterPro" id="IPR005037">
    <property type="entry name" value="PRP38"/>
</dbReference>
<comment type="function">
    <text evidence="7">Required for pre-mRNA splicing.</text>
</comment>
<dbReference type="PANTHER" id="PTHR23142">
    <property type="entry name" value="PRE-MRNA-SPLICING FACTOR 38A-RELATED"/>
    <property type="match status" value="1"/>
</dbReference>
<dbReference type="GO" id="GO:0000398">
    <property type="term" value="P:mRNA splicing, via spliceosome"/>
    <property type="evidence" value="ECO:0007669"/>
    <property type="project" value="UniProtKB-UniRule"/>
</dbReference>
<protein>
    <recommendedName>
        <fullName evidence="7">Pre-mRNA-splicing factor 38</fullName>
    </recommendedName>
</protein>
<dbReference type="OrthoDB" id="3881at2759"/>
<dbReference type="GO" id="GO:0005681">
    <property type="term" value="C:spliceosomal complex"/>
    <property type="evidence" value="ECO:0007669"/>
    <property type="project" value="UniProtKB-KW"/>
</dbReference>
<evidence type="ECO:0000256" key="2">
    <source>
        <dbReference type="ARBA" id="ARBA00006164"/>
    </source>
</evidence>
<feature type="compositionally biased region" description="Basic residues" evidence="8">
    <location>
        <begin position="324"/>
        <end position="333"/>
    </location>
</feature>
<gene>
    <name evidence="9" type="ORF">OESDEN_09937</name>
</gene>
<accession>A0A0B1T4B6</accession>
<evidence type="ECO:0000256" key="4">
    <source>
        <dbReference type="ARBA" id="ARBA00022728"/>
    </source>
</evidence>
<evidence type="ECO:0000256" key="3">
    <source>
        <dbReference type="ARBA" id="ARBA00022664"/>
    </source>
</evidence>
<reference evidence="9 10" key="1">
    <citation type="submission" date="2014-03" db="EMBL/GenBank/DDBJ databases">
        <title>Draft genome of the hookworm Oesophagostomum dentatum.</title>
        <authorList>
            <person name="Mitreva M."/>
        </authorList>
    </citation>
    <scope>NUCLEOTIDE SEQUENCE [LARGE SCALE GENOMIC DNA]</scope>
    <source>
        <strain evidence="9 10">OD-Hann</strain>
    </source>
</reference>
<dbReference type="Proteomes" id="UP000053660">
    <property type="component" value="Unassembled WGS sequence"/>
</dbReference>
<name>A0A0B1T4B6_OESDE</name>
<keyword evidence="3 7" id="KW-0507">mRNA processing</keyword>
<feature type="region of interest" description="Disordered" evidence="8">
    <location>
        <begin position="314"/>
        <end position="414"/>
    </location>
</feature>
<feature type="compositionally biased region" description="Basic and acidic residues" evidence="8">
    <location>
        <begin position="334"/>
        <end position="347"/>
    </location>
</feature>
<dbReference type="AlphaFoldDB" id="A0A0B1T4B6"/>
<dbReference type="Pfam" id="PF03371">
    <property type="entry name" value="PRP38"/>
    <property type="match status" value="2"/>
</dbReference>
<feature type="compositionally biased region" description="Basic residues" evidence="8">
    <location>
        <begin position="348"/>
        <end position="368"/>
    </location>
</feature>
<keyword evidence="6 7" id="KW-0539">Nucleus</keyword>
<evidence type="ECO:0000256" key="1">
    <source>
        <dbReference type="ARBA" id="ARBA00004123"/>
    </source>
</evidence>
<dbReference type="EMBL" id="KN553250">
    <property type="protein sequence ID" value="KHJ90220.1"/>
    <property type="molecule type" value="Genomic_DNA"/>
</dbReference>
<organism evidence="9 10">
    <name type="scientific">Oesophagostomum dentatum</name>
    <name type="common">Nodular worm</name>
    <dbReference type="NCBI Taxonomy" id="61180"/>
    <lineage>
        <taxon>Eukaryota</taxon>
        <taxon>Metazoa</taxon>
        <taxon>Ecdysozoa</taxon>
        <taxon>Nematoda</taxon>
        <taxon>Chromadorea</taxon>
        <taxon>Rhabditida</taxon>
        <taxon>Rhabditina</taxon>
        <taxon>Rhabditomorpha</taxon>
        <taxon>Strongyloidea</taxon>
        <taxon>Strongylidae</taxon>
        <taxon>Oesophagostomum</taxon>
    </lineage>
</organism>
<evidence type="ECO:0000256" key="8">
    <source>
        <dbReference type="SAM" id="MobiDB-lite"/>
    </source>
</evidence>
<comment type="subcellular location">
    <subcellularLocation>
        <location evidence="1 7">Nucleus</location>
    </subcellularLocation>
</comment>
<evidence type="ECO:0000313" key="10">
    <source>
        <dbReference type="Proteomes" id="UP000053660"/>
    </source>
</evidence>
<keyword evidence="4 7" id="KW-0747">Spliceosome</keyword>
<evidence type="ECO:0000256" key="6">
    <source>
        <dbReference type="ARBA" id="ARBA00023242"/>
    </source>
</evidence>
<sequence>AAAAAAAAAATTAASTATTTSATTTAPKPASAPLTIADFIDDDDVTEIPHIQSNRKSNTLPIWGNQQTMNLNGLVLENVKESYYYKNHLIEIESAQQLLDEVFYKSNRKSNTLPIWGNQQTMNLNGLVLENVKESYYYKNHLIEIESAQQLLDEVFYKVKHLEPWEKGTRKVQGMTGMCGGVRGVGAGGVVSSAFCLLYRFFKVRLTRKQLISMINSRVSPYIRGLGFMYIRYTQPPADLWEWFEPYLDDEEEIDPRSGGGDIMTFGQVVRIMLTKLDWYGTLFPRIPVPIQKEIDEKFAERKRAMLFGDEHVSRREREEERHRRSRSPRDRKRPSSHERKHDEKRPRPTRCGHHLRHHHCTKHRKKCPEKAKRAREEAEAKLAEEQKNKEGAKGNETAEKAKGKERENTAPKQ</sequence>